<organism evidence="1">
    <name type="scientific">marine metagenome</name>
    <dbReference type="NCBI Taxonomy" id="408172"/>
    <lineage>
        <taxon>unclassified sequences</taxon>
        <taxon>metagenomes</taxon>
        <taxon>ecological metagenomes</taxon>
    </lineage>
</organism>
<dbReference type="AlphaFoldDB" id="A0A382E0P4"/>
<reference evidence="1" key="1">
    <citation type="submission" date="2018-05" db="EMBL/GenBank/DDBJ databases">
        <authorList>
            <person name="Lanie J.A."/>
            <person name="Ng W.-L."/>
            <person name="Kazmierczak K.M."/>
            <person name="Andrzejewski T.M."/>
            <person name="Davidsen T.M."/>
            <person name="Wayne K.J."/>
            <person name="Tettelin H."/>
            <person name="Glass J.I."/>
            <person name="Rusch D."/>
            <person name="Podicherti R."/>
            <person name="Tsui H.-C.T."/>
            <person name="Winkler M.E."/>
        </authorList>
    </citation>
    <scope>NUCLEOTIDE SEQUENCE</scope>
</reference>
<gene>
    <name evidence="1" type="ORF">METZ01_LOCUS196578</name>
</gene>
<evidence type="ECO:0008006" key="2">
    <source>
        <dbReference type="Google" id="ProtNLM"/>
    </source>
</evidence>
<dbReference type="EMBL" id="UINC01041866">
    <property type="protein sequence ID" value="SVB43724.1"/>
    <property type="molecule type" value="Genomic_DNA"/>
</dbReference>
<evidence type="ECO:0000313" key="1">
    <source>
        <dbReference type="EMBL" id="SVB43724.1"/>
    </source>
</evidence>
<dbReference type="SUPFAM" id="SSF49842">
    <property type="entry name" value="TNF-like"/>
    <property type="match status" value="1"/>
</dbReference>
<name>A0A382E0P4_9ZZZZ</name>
<sequence length="268" mass="27784">MPNVEIDGTNSTVKTNVLTSQSASAITVPTGKVLTVTDAAGLTVAGSTVGALDTAATSSAVATAATAAAQYAIATQVPPSTSGKVLTSDGTNWTSATPVAGGVDGITSSANTTAMTISADEEINMPLQPVFAHTTANTSDNQDVTGDGTLYTILFNTQKFDIGSNTNANGVFTAPITGVYLFGYHLEIVDGTHNKDYDYIYLDTGGFDPGSQHHFSSVSIDLHERVQMTFLVQMTAGWTAIPRIARHSGTKDSDIRGGSSHFWGVLIA</sequence>
<proteinExistence type="predicted"/>
<protein>
    <recommendedName>
        <fullName evidence="2">C1q domain-containing protein</fullName>
    </recommendedName>
</protein>
<dbReference type="InterPro" id="IPR008983">
    <property type="entry name" value="Tumour_necrosis_fac-like_dom"/>
</dbReference>
<dbReference type="Gene3D" id="2.60.120.40">
    <property type="match status" value="1"/>
</dbReference>
<accession>A0A382E0P4</accession>